<protein>
    <recommendedName>
        <fullName evidence="7">NAC domain-containing protein</fullName>
    </recommendedName>
</protein>
<evidence type="ECO:0000256" key="4">
    <source>
        <dbReference type="ARBA" id="ARBA00023242"/>
    </source>
</evidence>
<evidence type="ECO:0000256" key="2">
    <source>
        <dbReference type="ARBA" id="ARBA00023125"/>
    </source>
</evidence>
<proteinExistence type="predicted"/>
<dbReference type="PANTHER" id="PTHR31744">
    <property type="entry name" value="PROTEIN CUP-SHAPED COTYLEDON 2-RELATED"/>
    <property type="match status" value="1"/>
</dbReference>
<dbReference type="AlphaFoldDB" id="A0A8X7QPP3"/>
<comment type="caution">
    <text evidence="8">The sequence shown here is derived from an EMBL/GenBank/DDBJ whole genome shotgun (WGS) entry which is preliminary data.</text>
</comment>
<dbReference type="EMBL" id="JAAMPC010000012">
    <property type="protein sequence ID" value="KAG2274163.1"/>
    <property type="molecule type" value="Genomic_DNA"/>
</dbReference>
<evidence type="ECO:0000256" key="5">
    <source>
        <dbReference type="SAM" id="Coils"/>
    </source>
</evidence>
<evidence type="ECO:0000259" key="7">
    <source>
        <dbReference type="PROSITE" id="PS51005"/>
    </source>
</evidence>
<keyword evidence="2" id="KW-0238">DNA-binding</keyword>
<organism evidence="8 9">
    <name type="scientific">Brassica carinata</name>
    <name type="common">Ethiopian mustard</name>
    <name type="synonym">Abyssinian cabbage</name>
    <dbReference type="NCBI Taxonomy" id="52824"/>
    <lineage>
        <taxon>Eukaryota</taxon>
        <taxon>Viridiplantae</taxon>
        <taxon>Streptophyta</taxon>
        <taxon>Embryophyta</taxon>
        <taxon>Tracheophyta</taxon>
        <taxon>Spermatophyta</taxon>
        <taxon>Magnoliopsida</taxon>
        <taxon>eudicotyledons</taxon>
        <taxon>Gunneridae</taxon>
        <taxon>Pentapetalae</taxon>
        <taxon>rosids</taxon>
        <taxon>malvids</taxon>
        <taxon>Brassicales</taxon>
        <taxon>Brassicaceae</taxon>
        <taxon>Brassiceae</taxon>
        <taxon>Brassica</taxon>
    </lineage>
</organism>
<reference evidence="8 9" key="1">
    <citation type="submission" date="2020-02" db="EMBL/GenBank/DDBJ databases">
        <authorList>
            <person name="Ma Q."/>
            <person name="Huang Y."/>
            <person name="Song X."/>
            <person name="Pei D."/>
        </authorList>
    </citation>
    <scope>NUCLEOTIDE SEQUENCE [LARGE SCALE GENOMIC DNA]</scope>
    <source>
        <strain evidence="8">Sxm20200214</strain>
        <tissue evidence="8">Leaf</tissue>
    </source>
</reference>
<evidence type="ECO:0000256" key="1">
    <source>
        <dbReference type="ARBA" id="ARBA00023015"/>
    </source>
</evidence>
<name>A0A8X7QPP3_BRACI</name>
<keyword evidence="3" id="KW-0804">Transcription</keyword>
<feature type="domain" description="NAC" evidence="7">
    <location>
        <begin position="14"/>
        <end position="162"/>
    </location>
</feature>
<feature type="compositionally biased region" description="Polar residues" evidence="6">
    <location>
        <begin position="248"/>
        <end position="266"/>
    </location>
</feature>
<feature type="coiled-coil region" evidence="5">
    <location>
        <begin position="311"/>
        <end position="341"/>
    </location>
</feature>
<dbReference type="OrthoDB" id="1042491at2759"/>
<dbReference type="Proteomes" id="UP000886595">
    <property type="component" value="Unassembled WGS sequence"/>
</dbReference>
<sequence length="343" mass="39324">MADNDDAWAVMKPIAPGFRFHPTDEELITYYLKRKVQGKPMRFDAIREVNVYKHEPSDLGELSRLKTKDQEWYFFCPLEKRQNSSTVINRATKKGYWKKTGEDKQIKRGGDDKLIGVVKTLVFHRGRSPKGNRTNWVIYEYRLVLKKLEVIDSYVLCRVIRKEHAGPSTACIYAPFSEQDWDDDGGINEKIQQGKNHIELKEHLREFDIDEDPKTVDQDGNNSEPLTRGCLPLTTLVQYKRKRQLDSFGSYNNSSQTTQDAVSSVAATLEENEAEPVATMVPTSSSTELIDHLEKEKQQMAVERGTYQLDLMSAEVMVSILQEQVDALRAENEELKKTNSNKG</sequence>
<dbReference type="Gene3D" id="2.170.150.80">
    <property type="entry name" value="NAC domain"/>
    <property type="match status" value="1"/>
</dbReference>
<evidence type="ECO:0000313" key="9">
    <source>
        <dbReference type="Proteomes" id="UP000886595"/>
    </source>
</evidence>
<feature type="region of interest" description="Disordered" evidence="6">
    <location>
        <begin position="248"/>
        <end position="285"/>
    </location>
</feature>
<keyword evidence="1" id="KW-0805">Transcription regulation</keyword>
<evidence type="ECO:0000313" key="8">
    <source>
        <dbReference type="EMBL" id="KAG2274163.1"/>
    </source>
</evidence>
<keyword evidence="5" id="KW-0175">Coiled coil</keyword>
<dbReference type="GO" id="GO:0006355">
    <property type="term" value="P:regulation of DNA-templated transcription"/>
    <property type="evidence" value="ECO:0007669"/>
    <property type="project" value="InterPro"/>
</dbReference>
<dbReference type="InterPro" id="IPR036093">
    <property type="entry name" value="NAC_dom_sf"/>
</dbReference>
<keyword evidence="4" id="KW-0539">Nucleus</keyword>
<dbReference type="GO" id="GO:0003677">
    <property type="term" value="F:DNA binding"/>
    <property type="evidence" value="ECO:0007669"/>
    <property type="project" value="UniProtKB-KW"/>
</dbReference>
<gene>
    <name evidence="8" type="ORF">Bca52824_056718</name>
</gene>
<evidence type="ECO:0000256" key="6">
    <source>
        <dbReference type="SAM" id="MobiDB-lite"/>
    </source>
</evidence>
<dbReference type="InterPro" id="IPR003441">
    <property type="entry name" value="NAC-dom"/>
</dbReference>
<dbReference type="PROSITE" id="PS51005">
    <property type="entry name" value="NAC"/>
    <property type="match status" value="1"/>
</dbReference>
<dbReference type="Pfam" id="PF02365">
    <property type="entry name" value="NAM"/>
    <property type="match status" value="1"/>
</dbReference>
<keyword evidence="9" id="KW-1185">Reference proteome</keyword>
<dbReference type="SUPFAM" id="SSF101941">
    <property type="entry name" value="NAC domain"/>
    <property type="match status" value="1"/>
</dbReference>
<dbReference type="PANTHER" id="PTHR31744:SF210">
    <property type="entry name" value="NAC DOMAIN-CONTAINING PROTEIN 86-LIKE"/>
    <property type="match status" value="1"/>
</dbReference>
<evidence type="ECO:0000256" key="3">
    <source>
        <dbReference type="ARBA" id="ARBA00023163"/>
    </source>
</evidence>
<accession>A0A8X7QPP3</accession>